<dbReference type="Proteomes" id="UP000653411">
    <property type="component" value="Unassembled WGS sequence"/>
</dbReference>
<sequence length="230" mass="25930">MPVLPLVSCIMPTHNRRRFVPRAIAYFLRQDHPRKELVIVDDGTDPVEDLVPELPTVRYHRLTRRVTLGAARNLACEAAAGSVIAHWDDDDWQAPDRLSRQVRQLTAGRAELCGMTSLLYYDPAADRAWRFTWPSRLPRRLAGQSLCFRRDLWVRSPFPDQAVAEDSAFVHRLINRTPTLTTPGDALVALVHPANTVAKSSRNVHASPASTQEVRALLGPDLDLYRSPRT</sequence>
<evidence type="ECO:0000313" key="3">
    <source>
        <dbReference type="Proteomes" id="UP000653411"/>
    </source>
</evidence>
<dbReference type="CDD" id="cd00761">
    <property type="entry name" value="Glyco_tranf_GTA_type"/>
    <property type="match status" value="1"/>
</dbReference>
<dbReference type="PANTHER" id="PTHR43685">
    <property type="entry name" value="GLYCOSYLTRANSFERASE"/>
    <property type="match status" value="1"/>
</dbReference>
<dbReference type="EMBL" id="BMML01000003">
    <property type="protein sequence ID" value="GGM96443.1"/>
    <property type="molecule type" value="Genomic_DNA"/>
</dbReference>
<comment type="caution">
    <text evidence="2">The sequence shown here is derived from an EMBL/GenBank/DDBJ whole genome shotgun (WGS) entry which is preliminary data.</text>
</comment>
<organism evidence="2 3">
    <name type="scientific">Streptomyces fuscichromogenes</name>
    <dbReference type="NCBI Taxonomy" id="1324013"/>
    <lineage>
        <taxon>Bacteria</taxon>
        <taxon>Bacillati</taxon>
        <taxon>Actinomycetota</taxon>
        <taxon>Actinomycetes</taxon>
        <taxon>Kitasatosporales</taxon>
        <taxon>Streptomycetaceae</taxon>
        <taxon>Streptomyces</taxon>
    </lineage>
</organism>
<dbReference type="InterPro" id="IPR050834">
    <property type="entry name" value="Glycosyltransf_2"/>
</dbReference>
<reference evidence="2" key="2">
    <citation type="submission" date="2020-09" db="EMBL/GenBank/DDBJ databases">
        <authorList>
            <person name="Sun Q."/>
            <person name="Zhou Y."/>
        </authorList>
    </citation>
    <scope>NUCLEOTIDE SEQUENCE</scope>
    <source>
        <strain evidence="2">CGMCC 4.7110</strain>
    </source>
</reference>
<dbReference type="AlphaFoldDB" id="A0A917UJ38"/>
<feature type="domain" description="Glycosyltransferase 2-like" evidence="1">
    <location>
        <begin position="8"/>
        <end position="133"/>
    </location>
</feature>
<dbReference type="SUPFAM" id="SSF53448">
    <property type="entry name" value="Nucleotide-diphospho-sugar transferases"/>
    <property type="match status" value="1"/>
</dbReference>
<accession>A0A917UJ38</accession>
<dbReference type="Pfam" id="PF00535">
    <property type="entry name" value="Glycos_transf_2"/>
    <property type="match status" value="1"/>
</dbReference>
<gene>
    <name evidence="2" type="ORF">GCM10011578_016310</name>
</gene>
<evidence type="ECO:0000259" key="1">
    <source>
        <dbReference type="Pfam" id="PF00535"/>
    </source>
</evidence>
<protein>
    <recommendedName>
        <fullName evidence="1">Glycosyltransferase 2-like domain-containing protein</fullName>
    </recommendedName>
</protein>
<dbReference type="PANTHER" id="PTHR43685:SF11">
    <property type="entry name" value="GLYCOSYLTRANSFERASE TAGX-RELATED"/>
    <property type="match status" value="1"/>
</dbReference>
<dbReference type="Gene3D" id="3.90.550.10">
    <property type="entry name" value="Spore Coat Polysaccharide Biosynthesis Protein SpsA, Chain A"/>
    <property type="match status" value="1"/>
</dbReference>
<proteinExistence type="predicted"/>
<evidence type="ECO:0000313" key="2">
    <source>
        <dbReference type="EMBL" id="GGM96443.1"/>
    </source>
</evidence>
<dbReference type="InterPro" id="IPR029044">
    <property type="entry name" value="Nucleotide-diphossugar_trans"/>
</dbReference>
<dbReference type="InterPro" id="IPR001173">
    <property type="entry name" value="Glyco_trans_2-like"/>
</dbReference>
<reference evidence="2" key="1">
    <citation type="journal article" date="2014" name="Int. J. Syst. Evol. Microbiol.">
        <title>Complete genome sequence of Corynebacterium casei LMG S-19264T (=DSM 44701T), isolated from a smear-ripened cheese.</title>
        <authorList>
            <consortium name="US DOE Joint Genome Institute (JGI-PGF)"/>
            <person name="Walter F."/>
            <person name="Albersmeier A."/>
            <person name="Kalinowski J."/>
            <person name="Ruckert C."/>
        </authorList>
    </citation>
    <scope>NUCLEOTIDE SEQUENCE</scope>
    <source>
        <strain evidence="2">CGMCC 4.7110</strain>
    </source>
</reference>
<keyword evidence="3" id="KW-1185">Reference proteome</keyword>
<name>A0A917UJ38_9ACTN</name>